<proteinExistence type="predicted"/>
<organism evidence="1 2">
    <name type="scientific">Euphydryas editha</name>
    <name type="common">Edith's checkerspot</name>
    <dbReference type="NCBI Taxonomy" id="104508"/>
    <lineage>
        <taxon>Eukaryota</taxon>
        <taxon>Metazoa</taxon>
        <taxon>Ecdysozoa</taxon>
        <taxon>Arthropoda</taxon>
        <taxon>Hexapoda</taxon>
        <taxon>Insecta</taxon>
        <taxon>Pterygota</taxon>
        <taxon>Neoptera</taxon>
        <taxon>Endopterygota</taxon>
        <taxon>Lepidoptera</taxon>
        <taxon>Glossata</taxon>
        <taxon>Ditrysia</taxon>
        <taxon>Papilionoidea</taxon>
        <taxon>Nymphalidae</taxon>
        <taxon>Nymphalinae</taxon>
        <taxon>Euphydryas</taxon>
    </lineage>
</organism>
<evidence type="ECO:0000313" key="1">
    <source>
        <dbReference type="EMBL" id="CAH2092597.1"/>
    </source>
</evidence>
<dbReference type="GO" id="GO:0005634">
    <property type="term" value="C:nucleus"/>
    <property type="evidence" value="ECO:0007669"/>
    <property type="project" value="TreeGrafter"/>
</dbReference>
<dbReference type="EMBL" id="CAKOGL010000012">
    <property type="protein sequence ID" value="CAH2092597.1"/>
    <property type="molecule type" value="Genomic_DNA"/>
</dbReference>
<protein>
    <submittedName>
        <fullName evidence="1">Uncharacterized protein</fullName>
    </submittedName>
</protein>
<dbReference type="PANTHER" id="PTHR46060">
    <property type="entry name" value="MARINER MOS1 TRANSPOSASE-LIKE PROTEIN"/>
    <property type="match status" value="1"/>
</dbReference>
<dbReference type="GO" id="GO:0000729">
    <property type="term" value="P:DNA double-strand break processing"/>
    <property type="evidence" value="ECO:0007669"/>
    <property type="project" value="TreeGrafter"/>
</dbReference>
<dbReference type="GO" id="GO:0042800">
    <property type="term" value="F:histone H3K4 methyltransferase activity"/>
    <property type="evidence" value="ECO:0007669"/>
    <property type="project" value="TreeGrafter"/>
</dbReference>
<dbReference type="GO" id="GO:0000793">
    <property type="term" value="C:condensed chromosome"/>
    <property type="evidence" value="ECO:0007669"/>
    <property type="project" value="TreeGrafter"/>
</dbReference>
<evidence type="ECO:0000313" key="2">
    <source>
        <dbReference type="Proteomes" id="UP001153954"/>
    </source>
</evidence>
<keyword evidence="2" id="KW-1185">Reference proteome</keyword>
<dbReference type="GO" id="GO:0015074">
    <property type="term" value="P:DNA integration"/>
    <property type="evidence" value="ECO:0007669"/>
    <property type="project" value="TreeGrafter"/>
</dbReference>
<comment type="caution">
    <text evidence="1">The sequence shown here is derived from an EMBL/GenBank/DDBJ whole genome shotgun (WGS) entry which is preliminary data.</text>
</comment>
<accession>A0AAU9U385</accession>
<dbReference type="GO" id="GO:0006303">
    <property type="term" value="P:double-strand break repair via nonhomologous end joining"/>
    <property type="evidence" value="ECO:0007669"/>
    <property type="project" value="TreeGrafter"/>
</dbReference>
<dbReference type="AlphaFoldDB" id="A0AAU9U385"/>
<dbReference type="PANTHER" id="PTHR46060:SF2">
    <property type="entry name" value="HISTONE-LYSINE N-METHYLTRANSFERASE SETMAR"/>
    <property type="match status" value="1"/>
</dbReference>
<dbReference type="GO" id="GO:0031297">
    <property type="term" value="P:replication fork processing"/>
    <property type="evidence" value="ECO:0007669"/>
    <property type="project" value="TreeGrafter"/>
</dbReference>
<name>A0AAU9U385_EUPED</name>
<dbReference type="GO" id="GO:0044774">
    <property type="term" value="P:mitotic DNA integrity checkpoint signaling"/>
    <property type="evidence" value="ECO:0007669"/>
    <property type="project" value="TreeGrafter"/>
</dbReference>
<gene>
    <name evidence="1" type="ORF">EEDITHA_LOCUS8344</name>
</gene>
<dbReference type="GO" id="GO:0003697">
    <property type="term" value="F:single-stranded DNA binding"/>
    <property type="evidence" value="ECO:0007669"/>
    <property type="project" value="TreeGrafter"/>
</dbReference>
<dbReference type="GO" id="GO:0003690">
    <property type="term" value="F:double-stranded DNA binding"/>
    <property type="evidence" value="ECO:0007669"/>
    <property type="project" value="TreeGrafter"/>
</dbReference>
<sequence length="199" mass="22826">MLGVYKAAVVIGLQFEEKWTNDKFKYYTYTSIYLLVHSTRAASHNIKTTLGARSTSHTTRRATFAVSRWLDHFRSGDRSLENQPRSGRPLAVNDDDLRRELQLIPDAITCDLAEASKCSYHAVKYHLPELGHRKVLARWVPHIFVQSVSLSVNHFCCDPDVKSFCLIWLLTTNHGFITITIHVVLFGCLEEKRHQLNQS</sequence>
<dbReference type="GO" id="GO:0046975">
    <property type="term" value="F:histone H3K36 methyltransferase activity"/>
    <property type="evidence" value="ECO:0007669"/>
    <property type="project" value="TreeGrafter"/>
</dbReference>
<dbReference type="InterPro" id="IPR052709">
    <property type="entry name" value="Transposase-MT_Hybrid"/>
</dbReference>
<dbReference type="GO" id="GO:0044547">
    <property type="term" value="F:DNA topoisomerase binding"/>
    <property type="evidence" value="ECO:0007669"/>
    <property type="project" value="TreeGrafter"/>
</dbReference>
<dbReference type="GO" id="GO:0035861">
    <property type="term" value="C:site of double-strand break"/>
    <property type="evidence" value="ECO:0007669"/>
    <property type="project" value="TreeGrafter"/>
</dbReference>
<dbReference type="GO" id="GO:0000014">
    <property type="term" value="F:single-stranded DNA endodeoxyribonuclease activity"/>
    <property type="evidence" value="ECO:0007669"/>
    <property type="project" value="TreeGrafter"/>
</dbReference>
<reference evidence="1" key="1">
    <citation type="submission" date="2022-03" db="EMBL/GenBank/DDBJ databases">
        <authorList>
            <person name="Tunstrom K."/>
        </authorList>
    </citation>
    <scope>NUCLEOTIDE SEQUENCE</scope>
</reference>
<dbReference type="Proteomes" id="UP001153954">
    <property type="component" value="Unassembled WGS sequence"/>
</dbReference>